<protein>
    <submittedName>
        <fullName evidence="4">Uncharacterized protein</fullName>
    </submittedName>
</protein>
<keyword evidence="5" id="KW-1185">Reference proteome</keyword>
<evidence type="ECO:0000313" key="5">
    <source>
        <dbReference type="Proteomes" id="UP000269721"/>
    </source>
</evidence>
<dbReference type="GO" id="GO:0008289">
    <property type="term" value="F:lipid binding"/>
    <property type="evidence" value="ECO:0007669"/>
    <property type="project" value="InterPro"/>
</dbReference>
<dbReference type="Pfam" id="PF19343">
    <property type="entry name" value="HAM1_N"/>
    <property type="match status" value="1"/>
</dbReference>
<accession>A0A4P9WAM0</accession>
<sequence length="712" mass="78223">MSDDRAKAMQDIGIAIQQGGLPTSKEAVAALEQVQESKVFEEASSADISSTGRRVGDAIWVVEGKTLGGYVMPLGEEGRREGFIIFTYPHLHPFRPSAISQVLIDTLEVLESTKDVIKEKFPHDELQHVMTSAGGARKMCGEFNTEQAYRCLSAIGSKAAHLVRLIITDAEFRSVILNISGILQDSVKSNLHEATSDESVAGDVGTSINKAIATAAEGDSASPLEPSRTTGIAQGDAVLSGPIPTPNEVLEQAKDTASHGEDVNVGKGTESLSRNDDGRESLRTQALAPGSIGEAIPKAKEAASKVFGLSDDKKEEIINKTRSVAKIIQTKPEFQAGLDELINLIKEAYHDIIKMGPAGAQVTPEAREFREIQTIIENFAGGRSLDPLTQSLRDLCESTRTDEKLQTFWANALAFVNRAMRDPAIFHLDNFENLASDVFDDGTEALRGHEELARRVAYEARGVAQAIAHDRTTRRMADDVEALLRDLFLDERGRPEFKPQLIRDLGRIMPKIADELAYLPVPRVVIDEADTKFIFDNILLRCSILPKYIRLISDTTMDASKDDGFENVIKIDISQIKASAKDVAWLYNKHKGLFKAGDVGLADVSVNDVHIQLFIVPGIGDAPVRVEDIAKEGGGRYLKVDRVHATVYNLNLKLHDSRHDFLYKMFSPFIKRQVRKAIERAIEDALVEMIAKISDISRPHIQIDNQMATAAV</sequence>
<name>A0A4P9WAM0_9FUNG</name>
<feature type="region of interest" description="Disordered" evidence="1">
    <location>
        <begin position="216"/>
        <end position="281"/>
    </location>
</feature>
<dbReference type="EMBL" id="KZ996636">
    <property type="protein sequence ID" value="RKO88563.1"/>
    <property type="molecule type" value="Genomic_DNA"/>
</dbReference>
<dbReference type="Pfam" id="PF14613">
    <property type="entry name" value="HAM1_C"/>
    <property type="match status" value="1"/>
</dbReference>
<dbReference type="OrthoDB" id="19394at2759"/>
<dbReference type="InterPro" id="IPR045967">
    <property type="entry name" value="HAM1-like_N"/>
</dbReference>
<dbReference type="AlphaFoldDB" id="A0A4P9WAM0"/>
<evidence type="ECO:0000259" key="2">
    <source>
        <dbReference type="Pfam" id="PF14613"/>
    </source>
</evidence>
<feature type="compositionally biased region" description="Basic and acidic residues" evidence="1">
    <location>
        <begin position="251"/>
        <end position="264"/>
    </location>
</feature>
<dbReference type="SUPFAM" id="SSF55394">
    <property type="entry name" value="Bactericidal permeability-increasing protein, BPI"/>
    <property type="match status" value="1"/>
</dbReference>
<dbReference type="Proteomes" id="UP000269721">
    <property type="component" value="Unassembled WGS sequence"/>
</dbReference>
<dbReference type="PANTHER" id="PTHR31138:SF1">
    <property type="entry name" value="PDZ DOMAIN-CONTAINING PROTEIN"/>
    <property type="match status" value="1"/>
</dbReference>
<dbReference type="Gene3D" id="3.15.10.10">
    <property type="entry name" value="Bactericidal permeability-increasing protein, domain 1"/>
    <property type="match status" value="1"/>
</dbReference>
<dbReference type="InterPro" id="IPR017943">
    <property type="entry name" value="Bactericidal_perm-incr_a/b_dom"/>
</dbReference>
<feature type="domain" description="HAM1-like C-terminal" evidence="2">
    <location>
        <begin position="646"/>
        <end position="695"/>
    </location>
</feature>
<organism evidence="4 5">
    <name type="scientific">Blyttiomyces helicus</name>
    <dbReference type="NCBI Taxonomy" id="388810"/>
    <lineage>
        <taxon>Eukaryota</taxon>
        <taxon>Fungi</taxon>
        <taxon>Fungi incertae sedis</taxon>
        <taxon>Chytridiomycota</taxon>
        <taxon>Chytridiomycota incertae sedis</taxon>
        <taxon>Chytridiomycetes</taxon>
        <taxon>Chytridiomycetes incertae sedis</taxon>
        <taxon>Blyttiomyces</taxon>
    </lineage>
</organism>
<feature type="domain" description="HAM1-like N-terminal" evidence="3">
    <location>
        <begin position="291"/>
        <end position="606"/>
    </location>
</feature>
<reference evidence="5" key="1">
    <citation type="journal article" date="2018" name="Nat. Microbiol.">
        <title>Leveraging single-cell genomics to expand the fungal tree of life.</title>
        <authorList>
            <person name="Ahrendt S.R."/>
            <person name="Quandt C.A."/>
            <person name="Ciobanu D."/>
            <person name="Clum A."/>
            <person name="Salamov A."/>
            <person name="Andreopoulos B."/>
            <person name="Cheng J.F."/>
            <person name="Woyke T."/>
            <person name="Pelin A."/>
            <person name="Henrissat B."/>
            <person name="Reynolds N.K."/>
            <person name="Benny G.L."/>
            <person name="Smith M.E."/>
            <person name="James T.Y."/>
            <person name="Grigoriev I.V."/>
        </authorList>
    </citation>
    <scope>NUCLEOTIDE SEQUENCE [LARGE SCALE GENOMIC DNA]</scope>
</reference>
<evidence type="ECO:0000313" key="4">
    <source>
        <dbReference type="EMBL" id="RKO88563.1"/>
    </source>
</evidence>
<dbReference type="PANTHER" id="PTHR31138">
    <property type="entry name" value="CHROMOSOME 19, WHOLE GENOME SHOTGUN SEQUENCE"/>
    <property type="match status" value="1"/>
</dbReference>
<proteinExistence type="predicted"/>
<dbReference type="InterPro" id="IPR027842">
    <property type="entry name" value="HAM1-like_C"/>
</dbReference>
<gene>
    <name evidence="4" type="ORF">BDK51DRAFT_28742</name>
</gene>
<evidence type="ECO:0000256" key="1">
    <source>
        <dbReference type="SAM" id="MobiDB-lite"/>
    </source>
</evidence>
<evidence type="ECO:0000259" key="3">
    <source>
        <dbReference type="Pfam" id="PF19343"/>
    </source>
</evidence>